<dbReference type="Proteomes" id="UP001629113">
    <property type="component" value="Unassembled WGS sequence"/>
</dbReference>
<evidence type="ECO:0000313" key="3">
    <source>
        <dbReference type="Proteomes" id="UP001629113"/>
    </source>
</evidence>
<gene>
    <name evidence="2" type="ORF">PVAG01_02187</name>
</gene>
<protein>
    <submittedName>
        <fullName evidence="2">Protein phosphatase type 1 complex subunit Hex2/Reg1</fullName>
    </submittedName>
</protein>
<comment type="caution">
    <text evidence="2">The sequence shown here is derived from an EMBL/GenBank/DDBJ whole genome shotgun (WGS) entry which is preliminary data.</text>
</comment>
<accession>A0ABR4PQ32</accession>
<dbReference type="Pfam" id="PF08550">
    <property type="entry name" value="GATA_AreA"/>
    <property type="match status" value="1"/>
</dbReference>
<dbReference type="PANTHER" id="PTHR28051">
    <property type="entry name" value="PROTEIN MTL1-RELATED"/>
    <property type="match status" value="1"/>
</dbReference>
<sequence length="256" mass="29166">MIRSLSESSVRPAAPLFVGHAKDDAAVSQTPAGHVDYLSHVWKEEDLWSSWRHLVSAKKTTPVDIRLENASWRAWSKISNNLHTINPARIDWQKDSDSTWLYGPHQTRADSFFTTPIRQPAVESTPEPASPAKRPILKKLSMAEIMLRRSLSTLSLLRQAASTVQIHQYDFGMHSTIRNHSNHSSPRPHYRKKRIHFNQQVEQRRPCADASCETLAKLPSIELKHPELNEKPQPQAVNYGTDLWNGTFRVIHHALG</sequence>
<name>A0ABR4PQ32_9HELO</name>
<dbReference type="InterPro" id="IPR013860">
    <property type="entry name" value="AreA_GATA"/>
</dbReference>
<feature type="domain" description="Nitrogen regulatory protein areA GATA-like" evidence="1">
    <location>
        <begin position="50"/>
        <end position="77"/>
    </location>
</feature>
<keyword evidence="3" id="KW-1185">Reference proteome</keyword>
<dbReference type="EMBL" id="JBFCZG010000002">
    <property type="protein sequence ID" value="KAL3425396.1"/>
    <property type="molecule type" value="Genomic_DNA"/>
</dbReference>
<evidence type="ECO:0000313" key="2">
    <source>
        <dbReference type="EMBL" id="KAL3425396.1"/>
    </source>
</evidence>
<organism evidence="2 3">
    <name type="scientific">Phlyctema vagabunda</name>
    <dbReference type="NCBI Taxonomy" id="108571"/>
    <lineage>
        <taxon>Eukaryota</taxon>
        <taxon>Fungi</taxon>
        <taxon>Dikarya</taxon>
        <taxon>Ascomycota</taxon>
        <taxon>Pezizomycotina</taxon>
        <taxon>Leotiomycetes</taxon>
        <taxon>Helotiales</taxon>
        <taxon>Dermateaceae</taxon>
        <taxon>Phlyctema</taxon>
    </lineage>
</organism>
<dbReference type="InterPro" id="IPR052292">
    <property type="entry name" value="Glucose_repression_reg"/>
</dbReference>
<reference evidence="2 3" key="1">
    <citation type="submission" date="2024-06" db="EMBL/GenBank/DDBJ databases">
        <title>Complete genome of Phlyctema vagabunda strain 19-DSS-EL-015.</title>
        <authorList>
            <person name="Fiorenzani C."/>
        </authorList>
    </citation>
    <scope>NUCLEOTIDE SEQUENCE [LARGE SCALE GENOMIC DNA]</scope>
    <source>
        <strain evidence="2 3">19-DSS-EL-015</strain>
    </source>
</reference>
<proteinExistence type="predicted"/>
<evidence type="ECO:0000259" key="1">
    <source>
        <dbReference type="Pfam" id="PF08550"/>
    </source>
</evidence>
<dbReference type="PANTHER" id="PTHR28051:SF1">
    <property type="entry name" value="PROTEIN MTL1-RELATED"/>
    <property type="match status" value="1"/>
</dbReference>